<feature type="compositionally biased region" description="Polar residues" evidence="12">
    <location>
        <begin position="473"/>
        <end position="494"/>
    </location>
</feature>
<proteinExistence type="predicted"/>
<dbReference type="EMBL" id="CAJNRE010001956">
    <property type="protein sequence ID" value="CAF1962899.1"/>
    <property type="molecule type" value="Genomic_DNA"/>
</dbReference>
<dbReference type="InterPro" id="IPR031387">
    <property type="entry name" value="SPICE1"/>
</dbReference>
<keyword evidence="7 11" id="KW-0175">Coiled coil</keyword>
<dbReference type="EMBL" id="CAJOBF010000664">
    <property type="protein sequence ID" value="CAF3851336.1"/>
    <property type="molecule type" value="Genomic_DNA"/>
</dbReference>
<feature type="compositionally biased region" description="Low complexity" evidence="12">
    <location>
        <begin position="135"/>
        <end position="146"/>
    </location>
</feature>
<keyword evidence="8" id="KW-0206">Cytoskeleton</keyword>
<dbReference type="OrthoDB" id="6361178at2759"/>
<keyword evidence="5" id="KW-0132">Cell division</keyword>
<dbReference type="Proteomes" id="UP000663887">
    <property type="component" value="Unassembled WGS sequence"/>
</dbReference>
<dbReference type="GO" id="GO:0090307">
    <property type="term" value="P:mitotic spindle assembly"/>
    <property type="evidence" value="ECO:0007669"/>
    <property type="project" value="InterPro"/>
</dbReference>
<feature type="region of interest" description="Disordered" evidence="12">
    <location>
        <begin position="100"/>
        <end position="234"/>
    </location>
</feature>
<evidence type="ECO:0000256" key="4">
    <source>
        <dbReference type="ARBA" id="ARBA00022490"/>
    </source>
</evidence>
<evidence type="ECO:0000313" key="18">
    <source>
        <dbReference type="Proteomes" id="UP000663834"/>
    </source>
</evidence>
<dbReference type="PANTHER" id="PTHR31167:SF3">
    <property type="entry name" value="SPINDLE AND CENTRIOLE-ASSOCIATED PROTEIN 1"/>
    <property type="match status" value="1"/>
</dbReference>
<evidence type="ECO:0000256" key="3">
    <source>
        <dbReference type="ARBA" id="ARBA00018313"/>
    </source>
</evidence>
<feature type="compositionally biased region" description="Basic and acidic residues" evidence="12">
    <location>
        <begin position="191"/>
        <end position="207"/>
    </location>
</feature>
<evidence type="ECO:0000256" key="5">
    <source>
        <dbReference type="ARBA" id="ARBA00022618"/>
    </source>
</evidence>
<evidence type="ECO:0000256" key="2">
    <source>
        <dbReference type="ARBA" id="ARBA00004186"/>
    </source>
</evidence>
<feature type="compositionally biased region" description="Polar residues" evidence="12">
    <location>
        <begin position="208"/>
        <end position="234"/>
    </location>
</feature>
<dbReference type="GO" id="GO:0051310">
    <property type="term" value="P:metaphase chromosome alignment"/>
    <property type="evidence" value="ECO:0007669"/>
    <property type="project" value="TreeGrafter"/>
</dbReference>
<feature type="compositionally biased region" description="Low complexity" evidence="12">
    <location>
        <begin position="503"/>
        <end position="512"/>
    </location>
</feature>
<dbReference type="GO" id="GO:0005819">
    <property type="term" value="C:spindle"/>
    <property type="evidence" value="ECO:0007669"/>
    <property type="project" value="UniProtKB-SubCell"/>
</dbReference>
<evidence type="ECO:0000256" key="6">
    <source>
        <dbReference type="ARBA" id="ARBA00022776"/>
    </source>
</evidence>
<evidence type="ECO:0000313" key="17">
    <source>
        <dbReference type="EMBL" id="CAF3851336.1"/>
    </source>
</evidence>
<feature type="compositionally biased region" description="Basic and acidic residues" evidence="12">
    <location>
        <begin position="29"/>
        <end position="40"/>
    </location>
</feature>
<dbReference type="Proteomes" id="UP000663834">
    <property type="component" value="Unassembled WGS sequence"/>
</dbReference>
<gene>
    <name evidence="13" type="ORF">CJN711_LOCUS8566</name>
    <name evidence="14" type="ORF">KQP761_LOCUS11814</name>
    <name evidence="15" type="ORF">MBJ925_LOCUS6450</name>
    <name evidence="17" type="ORF">UXM345_LOCUS7843</name>
    <name evidence="16" type="ORF">XDN619_LOCUS7827</name>
</gene>
<evidence type="ECO:0000313" key="15">
    <source>
        <dbReference type="EMBL" id="CAF1962899.1"/>
    </source>
</evidence>
<dbReference type="GO" id="GO:0005813">
    <property type="term" value="C:centrosome"/>
    <property type="evidence" value="ECO:0007669"/>
    <property type="project" value="TreeGrafter"/>
</dbReference>
<dbReference type="Proteomes" id="UP000663855">
    <property type="component" value="Unassembled WGS sequence"/>
</dbReference>
<dbReference type="GO" id="GO:0046599">
    <property type="term" value="P:regulation of centriole replication"/>
    <property type="evidence" value="ECO:0007669"/>
    <property type="project" value="TreeGrafter"/>
</dbReference>
<evidence type="ECO:0000256" key="8">
    <source>
        <dbReference type="ARBA" id="ARBA00023212"/>
    </source>
</evidence>
<dbReference type="Proteomes" id="UP000663824">
    <property type="component" value="Unassembled WGS sequence"/>
</dbReference>
<evidence type="ECO:0000256" key="9">
    <source>
        <dbReference type="ARBA" id="ARBA00023306"/>
    </source>
</evidence>
<protein>
    <recommendedName>
        <fullName evidence="3">Spindle and centriole-associated protein 1</fullName>
    </recommendedName>
    <alternativeName>
        <fullName evidence="10">Coiled-coil domain-containing protein 52</fullName>
    </alternativeName>
</protein>
<dbReference type="Proteomes" id="UP000663842">
    <property type="component" value="Unassembled WGS sequence"/>
</dbReference>
<evidence type="ECO:0000256" key="11">
    <source>
        <dbReference type="SAM" id="Coils"/>
    </source>
</evidence>
<evidence type="ECO:0000256" key="7">
    <source>
        <dbReference type="ARBA" id="ARBA00023054"/>
    </source>
</evidence>
<evidence type="ECO:0000256" key="12">
    <source>
        <dbReference type="SAM" id="MobiDB-lite"/>
    </source>
</evidence>
<dbReference type="EMBL" id="CAJNOW010005331">
    <property type="protein sequence ID" value="CAF1447127.1"/>
    <property type="molecule type" value="Genomic_DNA"/>
</dbReference>
<keyword evidence="4" id="KW-0963">Cytoplasm</keyword>
<evidence type="ECO:0000256" key="10">
    <source>
        <dbReference type="ARBA" id="ARBA00030722"/>
    </source>
</evidence>
<feature type="region of interest" description="Disordered" evidence="12">
    <location>
        <begin position="467"/>
        <end position="512"/>
    </location>
</feature>
<dbReference type="EMBL" id="CAJNOV010003206">
    <property type="protein sequence ID" value="CAF1131235.1"/>
    <property type="molecule type" value="Genomic_DNA"/>
</dbReference>
<dbReference type="EMBL" id="CAJNRG010002388">
    <property type="protein sequence ID" value="CAF2047094.1"/>
    <property type="molecule type" value="Genomic_DNA"/>
</dbReference>
<name>A0A815PBX6_9BILA</name>
<feature type="coiled-coil region" evidence="11">
    <location>
        <begin position="559"/>
        <end position="593"/>
    </location>
</feature>
<feature type="compositionally biased region" description="Basic residues" evidence="12">
    <location>
        <begin position="1"/>
        <end position="16"/>
    </location>
</feature>
<accession>A0A815PBX6</accession>
<evidence type="ECO:0000256" key="1">
    <source>
        <dbReference type="ARBA" id="ARBA00004114"/>
    </source>
</evidence>
<keyword evidence="9" id="KW-0131">Cell cycle</keyword>
<sequence>MSKSNLRRPQKKSTLKKRQDWDTSIGDLSQHRLSDDEASRRKQAYQSRNLQLIQDEKQRKLLAKAVHDARKNNSNQLGILREILFNERDIDELMQRSNHVMHSRSDKALPVPKNSILRSGKNHFTSLHDNHTKKPTSSTSRPSATRNLNSPGGADWNQSEEDNLSVSSADVGEGEEDELENEPVRLNRPNKKNDHHNNELLNDHEHQQNSLSARTNARNPNLYSQVRQQSAGTRSVNNVSFISDVSKAGGKTTVTESTGNLSTNQLKQLLDRLSSDLHDLETVTGFKSDKNDSSLNVQSNTCSTALVTALIALTGHVKQCAIGSRNQPSQETNTLKDQLSVVIKAQLDFQHKVENQISMLQTMMQTVCQLVNNELISNKKCAGNCNPQQQQQSQQSTINSARLRRDSADFQVAEPRQNWLSNHNNAPQRPKTNATDELMTFTQRMSNATPTEMNQYRYSTYNEANDVSKKVSRPTSAVSTTESNMNDFSKQIPQRRNMESESRSSMISPIDMPSSYDLFESGLPKSNSTTSMMRSATTSYYGGTTNTNAPTTSNNETILEKILQERLLLVQQIAELNKQHEMTQEELASLEANALQQRIT</sequence>
<dbReference type="GO" id="GO:0051301">
    <property type="term" value="P:cell division"/>
    <property type="evidence" value="ECO:0007669"/>
    <property type="project" value="UniProtKB-KW"/>
</dbReference>
<feature type="region of interest" description="Disordered" evidence="12">
    <location>
        <begin position="1"/>
        <end position="47"/>
    </location>
</feature>
<organism evidence="14 18">
    <name type="scientific">Rotaria magnacalcarata</name>
    <dbReference type="NCBI Taxonomy" id="392030"/>
    <lineage>
        <taxon>Eukaryota</taxon>
        <taxon>Metazoa</taxon>
        <taxon>Spiralia</taxon>
        <taxon>Gnathifera</taxon>
        <taxon>Rotifera</taxon>
        <taxon>Eurotatoria</taxon>
        <taxon>Bdelloidea</taxon>
        <taxon>Philodinida</taxon>
        <taxon>Philodinidae</taxon>
        <taxon>Rotaria</taxon>
    </lineage>
</organism>
<evidence type="ECO:0000313" key="14">
    <source>
        <dbReference type="EMBL" id="CAF1447127.1"/>
    </source>
</evidence>
<feature type="compositionally biased region" description="Acidic residues" evidence="12">
    <location>
        <begin position="172"/>
        <end position="181"/>
    </location>
</feature>
<comment type="caution">
    <text evidence="14">The sequence shown here is derived from an EMBL/GenBank/DDBJ whole genome shotgun (WGS) entry which is preliminary data.</text>
</comment>
<keyword evidence="6" id="KW-0498">Mitosis</keyword>
<dbReference type="PANTHER" id="PTHR31167">
    <property type="entry name" value="SPINDLE AND CENTRIOLE ASSOCIATED PROTEIN 1 SPICE1"/>
    <property type="match status" value="1"/>
</dbReference>
<reference evidence="14" key="1">
    <citation type="submission" date="2021-02" db="EMBL/GenBank/DDBJ databases">
        <authorList>
            <person name="Nowell W R."/>
        </authorList>
    </citation>
    <scope>NUCLEOTIDE SEQUENCE</scope>
</reference>
<dbReference type="GO" id="GO:0005814">
    <property type="term" value="C:centriole"/>
    <property type="evidence" value="ECO:0007669"/>
    <property type="project" value="UniProtKB-SubCell"/>
</dbReference>
<evidence type="ECO:0000313" key="16">
    <source>
        <dbReference type="EMBL" id="CAF2047094.1"/>
    </source>
</evidence>
<dbReference type="AlphaFoldDB" id="A0A815PBX6"/>
<evidence type="ECO:0000313" key="13">
    <source>
        <dbReference type="EMBL" id="CAF1131235.1"/>
    </source>
</evidence>
<comment type="subcellular location">
    <subcellularLocation>
        <location evidence="1">Cytoplasm</location>
        <location evidence="1">Cytoskeleton</location>
        <location evidence="1">Microtubule organizing center</location>
        <location evidence="1">Centrosome</location>
        <location evidence="1">Centriole</location>
    </subcellularLocation>
    <subcellularLocation>
        <location evidence="2">Cytoplasm</location>
        <location evidence="2">Cytoskeleton</location>
        <location evidence="2">Spindle</location>
    </subcellularLocation>
</comment>